<dbReference type="PROSITE" id="PS50082">
    <property type="entry name" value="WD_REPEATS_2"/>
    <property type="match status" value="3"/>
</dbReference>
<proteinExistence type="inferred from homology"/>
<organism evidence="10 11">
    <name type="scientific">Verticillium longisporum</name>
    <name type="common">Verticillium dahliae var. longisporum</name>
    <dbReference type="NCBI Taxonomy" id="100787"/>
    <lineage>
        <taxon>Eukaryota</taxon>
        <taxon>Fungi</taxon>
        <taxon>Dikarya</taxon>
        <taxon>Ascomycota</taxon>
        <taxon>Pezizomycotina</taxon>
        <taxon>Sordariomycetes</taxon>
        <taxon>Hypocreomycetidae</taxon>
        <taxon>Glomerellales</taxon>
        <taxon>Plectosphaerellaceae</taxon>
        <taxon>Verticillium</taxon>
    </lineage>
</organism>
<dbReference type="PANTHER" id="PTHR19877">
    <property type="entry name" value="EUKARYOTIC TRANSLATION INITIATION FACTOR 3 SUBUNIT I"/>
    <property type="match status" value="1"/>
</dbReference>
<evidence type="ECO:0000256" key="1">
    <source>
        <dbReference type="ARBA" id="ARBA00022574"/>
    </source>
</evidence>
<evidence type="ECO:0000256" key="2">
    <source>
        <dbReference type="ARBA" id="ARBA00022664"/>
    </source>
</evidence>
<feature type="repeat" description="WD" evidence="7">
    <location>
        <begin position="62"/>
        <end position="103"/>
    </location>
</feature>
<feature type="region of interest" description="Disordered" evidence="8">
    <location>
        <begin position="352"/>
        <end position="376"/>
    </location>
</feature>
<feature type="region of interest" description="Disordered" evidence="8">
    <location>
        <begin position="701"/>
        <end position="790"/>
    </location>
</feature>
<dbReference type="SMART" id="SM00320">
    <property type="entry name" value="WD40"/>
    <property type="match status" value="11"/>
</dbReference>
<feature type="compositionally biased region" description="Polar residues" evidence="8">
    <location>
        <begin position="760"/>
        <end position="776"/>
    </location>
</feature>
<dbReference type="STRING" id="100787.A0A0G4LXK6"/>
<dbReference type="PANTHER" id="PTHR19877:SF13">
    <property type="entry name" value="SERINE-THREONINE KINASE RECEPTOR-ASSOCIATED PROTEIN"/>
    <property type="match status" value="1"/>
</dbReference>
<feature type="repeat" description="WD" evidence="7">
    <location>
        <begin position="520"/>
        <end position="561"/>
    </location>
</feature>
<dbReference type="Pfam" id="PF00400">
    <property type="entry name" value="WD40"/>
    <property type="match status" value="3"/>
</dbReference>
<evidence type="ECO:0000256" key="8">
    <source>
        <dbReference type="SAM" id="MobiDB-lite"/>
    </source>
</evidence>
<evidence type="ECO:0000256" key="4">
    <source>
        <dbReference type="ARBA" id="ARBA00023187"/>
    </source>
</evidence>
<keyword evidence="11" id="KW-1185">Reference proteome</keyword>
<evidence type="ECO:0000313" key="10">
    <source>
        <dbReference type="EMBL" id="CRK26744.1"/>
    </source>
</evidence>
<keyword evidence="3" id="KW-0677">Repeat</keyword>
<dbReference type="InterPro" id="IPR015943">
    <property type="entry name" value="WD40/YVTN_repeat-like_dom_sf"/>
</dbReference>
<dbReference type="GO" id="GO:0003723">
    <property type="term" value="F:RNA binding"/>
    <property type="evidence" value="ECO:0007669"/>
    <property type="project" value="TreeGrafter"/>
</dbReference>
<dbReference type="InterPro" id="IPR036322">
    <property type="entry name" value="WD40_repeat_dom_sf"/>
</dbReference>
<feature type="compositionally biased region" description="Pro residues" evidence="8">
    <location>
        <begin position="706"/>
        <end position="737"/>
    </location>
</feature>
<dbReference type="GO" id="GO:0000387">
    <property type="term" value="P:spliceosomal snRNP assembly"/>
    <property type="evidence" value="ECO:0007669"/>
    <property type="project" value="TreeGrafter"/>
</dbReference>
<keyword evidence="1 7" id="KW-0853">WD repeat</keyword>
<dbReference type="InterPro" id="IPR001680">
    <property type="entry name" value="WD40_rpt"/>
</dbReference>
<feature type="compositionally biased region" description="Low complexity" evidence="8">
    <location>
        <begin position="352"/>
        <end position="363"/>
    </location>
</feature>
<dbReference type="InterPro" id="IPR019775">
    <property type="entry name" value="WD40_repeat_CS"/>
</dbReference>
<name>A0A0G4LXK6_VERLO</name>
<dbReference type="EMBL" id="CVQH01020295">
    <property type="protein sequence ID" value="CRK26744.1"/>
    <property type="molecule type" value="Genomic_DNA"/>
</dbReference>
<dbReference type="AlphaFoldDB" id="A0A0G4LXK6"/>
<dbReference type="SUPFAM" id="SSF50978">
    <property type="entry name" value="WD40 repeat-like"/>
    <property type="match status" value="2"/>
</dbReference>
<dbReference type="Proteomes" id="UP000044602">
    <property type="component" value="Unassembled WGS sequence"/>
</dbReference>
<dbReference type="Pfam" id="PF23798">
    <property type="entry name" value="Beta-prop_SPT8"/>
    <property type="match status" value="2"/>
</dbReference>
<feature type="domain" description="Transcription factor spt8 beta-propeller" evidence="9">
    <location>
        <begin position="390"/>
        <end position="586"/>
    </location>
</feature>
<dbReference type="Gene3D" id="2.130.10.10">
    <property type="entry name" value="YVTN repeat-like/Quinoprotein amine dehydrogenase"/>
    <property type="match status" value="3"/>
</dbReference>
<comment type="similarity">
    <text evidence="5">Belongs to the WD repeat STRAP family.</text>
</comment>
<gene>
    <name evidence="10" type="ORF">BN1708_014673</name>
</gene>
<evidence type="ECO:0000313" key="11">
    <source>
        <dbReference type="Proteomes" id="UP000044602"/>
    </source>
</evidence>
<feature type="domain" description="Transcription factor spt8 beta-propeller" evidence="9">
    <location>
        <begin position="791"/>
        <end position="961"/>
    </location>
</feature>
<dbReference type="PROSITE" id="PS00678">
    <property type="entry name" value="WD_REPEATS_1"/>
    <property type="match status" value="1"/>
</dbReference>
<evidence type="ECO:0000259" key="9">
    <source>
        <dbReference type="Pfam" id="PF23798"/>
    </source>
</evidence>
<feature type="repeat" description="WD" evidence="7">
    <location>
        <begin position="303"/>
        <end position="335"/>
    </location>
</feature>
<accession>A0A0G4LXK6</accession>
<dbReference type="GO" id="GO:0032797">
    <property type="term" value="C:SMN complex"/>
    <property type="evidence" value="ECO:0007669"/>
    <property type="project" value="TreeGrafter"/>
</dbReference>
<reference evidence="11" key="1">
    <citation type="submission" date="2015-05" db="EMBL/GenBank/DDBJ databases">
        <authorList>
            <person name="Fogelqvist Johan"/>
        </authorList>
    </citation>
    <scope>NUCLEOTIDE SEQUENCE [LARGE SCALE GENOMIC DNA]</scope>
</reference>
<keyword evidence="4" id="KW-0508">mRNA splicing</keyword>
<protein>
    <recommendedName>
        <fullName evidence="6">Serine-threonine kinase receptor-associated protein</fullName>
    </recommendedName>
</protein>
<evidence type="ECO:0000256" key="3">
    <source>
        <dbReference type="ARBA" id="ARBA00022737"/>
    </source>
</evidence>
<keyword evidence="2" id="KW-0507">mRNA processing</keyword>
<evidence type="ECO:0000256" key="7">
    <source>
        <dbReference type="PROSITE-ProRule" id="PRU00221"/>
    </source>
</evidence>
<dbReference type="InterPro" id="IPR057544">
    <property type="entry name" value="Beta-prop_SPT8"/>
</dbReference>
<sequence length="966" mass="103774">MSTDTVAARTYVPLTCHGHSRPVPHICFSPLEKDGQYFMISACKDGNPMLRDGLTGDWIGTFIGHKGAVWQARLSPDLSNSATASADFTAKIWDTHTGEILLTIQHDHIVRAVAYPPDNSDLIATGGHEKKLRLFDLSEHGLSHNASNPASEPKTIAASTGHEIGEGIHKESIKIIVWTQNPSIIVTASGKTLRWFDLPSRQLIKEEVLDGEIKSCELVSLAPEYTSPTDIGGGLPVLAVSAGRWVYFWSGPDATQELKRLDMKHTVASVGLDLKGRKFVVGEEPGTWGKVCRWDDGSDIETHKGHHGPIWSIAFSPDNKLYATGSEDGTIKMWKNCDGPYGLWRVDKAGAAGASRGSRSPSAQDDERVQPPSSRLFPTVRPEALTARLYDIVPTMAAPQATSINALAVTPDLRYWVTGGSDGYIRKYDGPGTINGKQLLTVAQRHPFVDSVVKAGILMSYWENQEPSPPKPRGNEEHVTSPVYSLAIHSQALWLLSGLESGGINLQSVRHDEGKRITCLQQHTNAVSVLTLAQDETSVLSGSWDKNILDWDLNTGTIKRRFDGTGNQISAIELRPLNGTPVPAEASDFQVKSETFSSNNNRAPTNGAFAGANDTFNTVPANTAAAETTEAQASPAHESLFGGSDTGSLFGETGAGGFGGDDDDEFSQAMNMTMHDASGQDGGMEGGMDHSADMATFDSETVPAPAVQPPPSSPLVAKQPPPQPSPVVHPAPIPGPAADPMVTDPTPTEPMGMGEFEAVTSAQTEQQPPNSPSLVFSSKPAPPPLDPTQSSDTVFLSAAINGTIRIWDRRVQDPVARIGTRTGVPPWCMGATWSPDGNWIYAGRRNGTVEEFSIHKARSGWDPERTLKFPAGSGAVTAVRAMPNGRHLICASHDILRLYDTRDTAAFKNSSVPFLIVPGPPRAGVISSLYLDRTCRFMISTAGTRGWEGSSTEVLIGYEINVVGEK</sequence>
<dbReference type="PROSITE" id="PS50294">
    <property type="entry name" value="WD_REPEATS_REGION"/>
    <property type="match status" value="3"/>
</dbReference>
<evidence type="ECO:0000256" key="5">
    <source>
        <dbReference type="ARBA" id="ARBA00038394"/>
    </source>
</evidence>
<evidence type="ECO:0000256" key="6">
    <source>
        <dbReference type="ARBA" id="ARBA00040390"/>
    </source>
</evidence>